<protein>
    <submittedName>
        <fullName evidence="1">Uncharacterized protein</fullName>
    </submittedName>
</protein>
<comment type="caution">
    <text evidence="1">The sequence shown here is derived from an EMBL/GenBank/DDBJ whole genome shotgun (WGS) entry which is preliminary data.</text>
</comment>
<dbReference type="EMBL" id="JARGDH010000004">
    <property type="protein sequence ID" value="KAL0270781.1"/>
    <property type="molecule type" value="Genomic_DNA"/>
</dbReference>
<name>A0AAW2HLW7_9NEOP</name>
<organism evidence="1">
    <name type="scientific">Menopon gallinae</name>
    <name type="common">poultry shaft louse</name>
    <dbReference type="NCBI Taxonomy" id="328185"/>
    <lineage>
        <taxon>Eukaryota</taxon>
        <taxon>Metazoa</taxon>
        <taxon>Ecdysozoa</taxon>
        <taxon>Arthropoda</taxon>
        <taxon>Hexapoda</taxon>
        <taxon>Insecta</taxon>
        <taxon>Pterygota</taxon>
        <taxon>Neoptera</taxon>
        <taxon>Paraneoptera</taxon>
        <taxon>Psocodea</taxon>
        <taxon>Troctomorpha</taxon>
        <taxon>Phthiraptera</taxon>
        <taxon>Amblycera</taxon>
        <taxon>Menoponidae</taxon>
        <taxon>Menopon</taxon>
    </lineage>
</organism>
<accession>A0AAW2HLW7</accession>
<evidence type="ECO:0000313" key="1">
    <source>
        <dbReference type="EMBL" id="KAL0270781.1"/>
    </source>
</evidence>
<reference evidence="1" key="1">
    <citation type="journal article" date="2024" name="Gigascience">
        <title>Chromosome-level genome of the poultry shaft louse Menopon gallinae provides insight into the host-switching and adaptive evolution of parasitic lice.</title>
        <authorList>
            <person name="Xu Y."/>
            <person name="Ma L."/>
            <person name="Liu S."/>
            <person name="Liang Y."/>
            <person name="Liu Q."/>
            <person name="He Z."/>
            <person name="Tian L."/>
            <person name="Duan Y."/>
            <person name="Cai W."/>
            <person name="Li H."/>
            <person name="Song F."/>
        </authorList>
    </citation>
    <scope>NUCLEOTIDE SEQUENCE</scope>
    <source>
        <strain evidence="1">Cailab_2023a</strain>
    </source>
</reference>
<proteinExistence type="predicted"/>
<dbReference type="AlphaFoldDB" id="A0AAW2HLW7"/>
<gene>
    <name evidence="1" type="ORF">PYX00_008075</name>
</gene>
<sequence length="81" mass="9587">MIRGVGGSFRFPVEFSVHCVGRLSFLRFRVSDLLTPTEAETAEKKRTWRYRNTFNQCLRNDRMLLGTLRDWETQDSVQCQQ</sequence>